<keyword evidence="2" id="KW-1185">Reference proteome</keyword>
<dbReference type="InterPro" id="IPR036397">
    <property type="entry name" value="RNaseH_sf"/>
</dbReference>
<reference evidence="1" key="1">
    <citation type="submission" date="2022-03" db="EMBL/GenBank/DDBJ databases">
        <authorList>
            <person name="Tunstrom K."/>
        </authorList>
    </citation>
    <scope>NUCLEOTIDE SEQUENCE</scope>
</reference>
<dbReference type="GO" id="GO:0003676">
    <property type="term" value="F:nucleic acid binding"/>
    <property type="evidence" value="ECO:0007669"/>
    <property type="project" value="InterPro"/>
</dbReference>
<comment type="caution">
    <text evidence="1">The sequence shown here is derived from an EMBL/GenBank/DDBJ whole genome shotgun (WGS) entry which is preliminary data.</text>
</comment>
<evidence type="ECO:0000313" key="1">
    <source>
        <dbReference type="EMBL" id="CAH2107260.1"/>
    </source>
</evidence>
<dbReference type="Proteomes" id="UP001153954">
    <property type="component" value="Unassembled WGS sequence"/>
</dbReference>
<organism evidence="1 2">
    <name type="scientific">Euphydryas editha</name>
    <name type="common">Edith's checkerspot</name>
    <dbReference type="NCBI Taxonomy" id="104508"/>
    <lineage>
        <taxon>Eukaryota</taxon>
        <taxon>Metazoa</taxon>
        <taxon>Ecdysozoa</taxon>
        <taxon>Arthropoda</taxon>
        <taxon>Hexapoda</taxon>
        <taxon>Insecta</taxon>
        <taxon>Pterygota</taxon>
        <taxon>Neoptera</taxon>
        <taxon>Endopterygota</taxon>
        <taxon>Lepidoptera</taxon>
        <taxon>Glossata</taxon>
        <taxon>Ditrysia</taxon>
        <taxon>Papilionoidea</taxon>
        <taxon>Nymphalidae</taxon>
        <taxon>Nymphalinae</taxon>
        <taxon>Euphydryas</taxon>
    </lineage>
</organism>
<accession>A0AAU9VBX4</accession>
<dbReference type="EMBL" id="CAKOGL010000030">
    <property type="protein sequence ID" value="CAH2107260.1"/>
    <property type="molecule type" value="Genomic_DNA"/>
</dbReference>
<protein>
    <recommendedName>
        <fullName evidence="3">Tc1-like transposase DDE domain-containing protein</fullName>
    </recommendedName>
</protein>
<sequence length="88" mass="10329">MAKSTNRRVIRLPPYHCELNSVELVWAQVKGYVAPNNKSYKIYEVRTLLFQGVTKVDSRKWLSCVKHVITKIETKMYEVDNSNKEVKQ</sequence>
<dbReference type="Gene3D" id="3.30.420.10">
    <property type="entry name" value="Ribonuclease H-like superfamily/Ribonuclease H"/>
    <property type="match status" value="1"/>
</dbReference>
<dbReference type="AlphaFoldDB" id="A0AAU9VBX4"/>
<gene>
    <name evidence="1" type="ORF">EEDITHA_LOCUS21309</name>
</gene>
<evidence type="ECO:0008006" key="3">
    <source>
        <dbReference type="Google" id="ProtNLM"/>
    </source>
</evidence>
<name>A0AAU9VBX4_EUPED</name>
<proteinExistence type="predicted"/>
<evidence type="ECO:0000313" key="2">
    <source>
        <dbReference type="Proteomes" id="UP001153954"/>
    </source>
</evidence>